<dbReference type="SMART" id="SM00564">
    <property type="entry name" value="PQQ"/>
    <property type="match status" value="6"/>
</dbReference>
<dbReference type="OrthoDB" id="169171at2157"/>
<organism evidence="3 4">
    <name type="scientific">Natronococcus amylolyticus DSM 10524</name>
    <dbReference type="NCBI Taxonomy" id="1227497"/>
    <lineage>
        <taxon>Archaea</taxon>
        <taxon>Methanobacteriati</taxon>
        <taxon>Methanobacteriota</taxon>
        <taxon>Stenosarchaea group</taxon>
        <taxon>Halobacteria</taxon>
        <taxon>Halobacteriales</taxon>
        <taxon>Natrialbaceae</taxon>
        <taxon>Natronococcus</taxon>
    </lineage>
</organism>
<feature type="domain" description="Pyrrolo-quinoline quinone repeat" evidence="2">
    <location>
        <begin position="278"/>
        <end position="377"/>
    </location>
</feature>
<keyword evidence="4" id="KW-1185">Reference proteome</keyword>
<feature type="compositionally biased region" description="Acidic residues" evidence="1">
    <location>
        <begin position="406"/>
        <end position="450"/>
    </location>
</feature>
<dbReference type="AlphaFoldDB" id="L9XCU9"/>
<dbReference type="STRING" id="1227497.C491_06618"/>
<dbReference type="Gene3D" id="2.40.128.630">
    <property type="match status" value="1"/>
</dbReference>
<gene>
    <name evidence="3" type="ORF">C491_06618</name>
</gene>
<dbReference type="PANTHER" id="PTHR34512">
    <property type="entry name" value="CELL SURFACE PROTEIN"/>
    <property type="match status" value="1"/>
</dbReference>
<sequence>MTGYGRRQVLKRTGVVAIGSTLAANAVVADDRAITDSASAGSAVQSDTQGWTSRRGNPGNTGYAPEASGPDDPAVVEWRHDATGPVAVVDGVVYQTDDGAVHAYDADDGDRIEASSDVGADGAPTVADGRIYVGGDRLAALDADLEGIEWTIGFEEDVPEPIVTDGSAFVVVDGILYAIDAAEGTERWQFEGDGRKLHEQAVAVADGAVFVTDGRTLYALEADDRSRRWANHDGGFRKQVVVATDDTVSVQAGGLDEIAVYETGSGDLRWTGEGYASALATGDRIYALTETDVVGYDRESGDEQWRPGLEAATYGPPIADGEKLYVGIESSNQGPGIVAFDLEDGTLEWSIETDAQPGDLAIADNTLYAVADELLAIRAESAFDDIDANETDGDNVTQPENGNDTFEAEDPENVGDDSDDSDNGDDNETDDGDTESADEVLGDDDGEDEGIPGFTTGAGLLGSAVALEWLRRNAGVEPAETE</sequence>
<feature type="region of interest" description="Disordered" evidence="1">
    <location>
        <begin position="386"/>
        <end position="458"/>
    </location>
</feature>
<dbReference type="InterPro" id="IPR018391">
    <property type="entry name" value="PQQ_b-propeller_rpt"/>
</dbReference>
<feature type="compositionally biased region" description="Polar residues" evidence="1">
    <location>
        <begin position="36"/>
        <end position="60"/>
    </location>
</feature>
<dbReference type="RefSeq" id="WP_005554703.1">
    <property type="nucleotide sequence ID" value="NZ_AOIB01000015.1"/>
</dbReference>
<dbReference type="InterPro" id="IPR011047">
    <property type="entry name" value="Quinoprotein_ADH-like_sf"/>
</dbReference>
<evidence type="ECO:0000259" key="2">
    <source>
        <dbReference type="Pfam" id="PF13360"/>
    </source>
</evidence>
<feature type="compositionally biased region" description="Polar residues" evidence="1">
    <location>
        <begin position="394"/>
        <end position="404"/>
    </location>
</feature>
<comment type="caution">
    <text evidence="3">The sequence shown here is derived from an EMBL/GenBank/DDBJ whole genome shotgun (WGS) entry which is preliminary data.</text>
</comment>
<evidence type="ECO:0000313" key="4">
    <source>
        <dbReference type="Proteomes" id="UP000011688"/>
    </source>
</evidence>
<name>L9XCU9_9EURY</name>
<dbReference type="Proteomes" id="UP000011688">
    <property type="component" value="Unassembled WGS sequence"/>
</dbReference>
<dbReference type="Gene3D" id="2.130.10.10">
    <property type="entry name" value="YVTN repeat-like/Quinoprotein amine dehydrogenase"/>
    <property type="match status" value="1"/>
</dbReference>
<proteinExistence type="predicted"/>
<dbReference type="SUPFAM" id="SSF50998">
    <property type="entry name" value="Quinoprotein alcohol dehydrogenase-like"/>
    <property type="match status" value="1"/>
</dbReference>
<dbReference type="eggNOG" id="arCOG02556">
    <property type="taxonomic scope" value="Archaea"/>
</dbReference>
<reference evidence="3 4" key="1">
    <citation type="journal article" date="2014" name="PLoS Genet.">
        <title>Phylogenetically driven sequencing of extremely halophilic archaea reveals strategies for static and dynamic osmo-response.</title>
        <authorList>
            <person name="Becker E.A."/>
            <person name="Seitzer P.M."/>
            <person name="Tritt A."/>
            <person name="Larsen D."/>
            <person name="Krusor M."/>
            <person name="Yao A.I."/>
            <person name="Wu D."/>
            <person name="Madern D."/>
            <person name="Eisen J.A."/>
            <person name="Darling A.E."/>
            <person name="Facciotti M.T."/>
        </authorList>
    </citation>
    <scope>NUCLEOTIDE SEQUENCE [LARGE SCALE GENOMIC DNA]</scope>
    <source>
        <strain evidence="3 4">DSM 10524</strain>
    </source>
</reference>
<protein>
    <submittedName>
        <fullName evidence="3">Pyrrolo-quinoline quinone beta-propeller repeat protein</fullName>
    </submittedName>
</protein>
<accession>L9XCU9</accession>
<dbReference type="InterPro" id="IPR002372">
    <property type="entry name" value="PQQ_rpt_dom"/>
</dbReference>
<dbReference type="InterPro" id="IPR015943">
    <property type="entry name" value="WD40/YVTN_repeat-like_dom_sf"/>
</dbReference>
<dbReference type="PANTHER" id="PTHR34512:SF30">
    <property type="entry name" value="OUTER MEMBRANE PROTEIN ASSEMBLY FACTOR BAMB"/>
    <property type="match status" value="1"/>
</dbReference>
<feature type="region of interest" description="Disordered" evidence="1">
    <location>
        <begin position="36"/>
        <end position="72"/>
    </location>
</feature>
<evidence type="ECO:0000313" key="3">
    <source>
        <dbReference type="EMBL" id="ELY59462.1"/>
    </source>
</evidence>
<dbReference type="Pfam" id="PF13360">
    <property type="entry name" value="PQQ_2"/>
    <property type="match status" value="2"/>
</dbReference>
<evidence type="ECO:0000256" key="1">
    <source>
        <dbReference type="SAM" id="MobiDB-lite"/>
    </source>
</evidence>
<feature type="domain" description="Pyrrolo-quinoline quinone repeat" evidence="2">
    <location>
        <begin position="98"/>
        <end position="197"/>
    </location>
</feature>
<dbReference type="EMBL" id="AOIB01000015">
    <property type="protein sequence ID" value="ELY59462.1"/>
    <property type="molecule type" value="Genomic_DNA"/>
</dbReference>